<feature type="region of interest" description="Disordered" evidence="1">
    <location>
        <begin position="1"/>
        <end position="34"/>
    </location>
</feature>
<reference evidence="2" key="1">
    <citation type="submission" date="2021-01" db="EMBL/GenBank/DDBJ databases">
        <title>Genome sequence of Phenylobacterium sp. 20VBR1 isolated from a valley glaceir, Ny-Alesund, Svalbard.</title>
        <authorList>
            <person name="Thomas F.A."/>
            <person name="Krishnan K.P."/>
            <person name="Sinha R.K."/>
        </authorList>
    </citation>
    <scope>NUCLEOTIDE SEQUENCE</scope>
    <source>
        <strain evidence="2">20VBR1</strain>
    </source>
</reference>
<protein>
    <submittedName>
        <fullName evidence="2">Uncharacterized protein</fullName>
    </submittedName>
</protein>
<organism evidence="2">
    <name type="scientific">Phenylobacterium glaciei</name>
    <dbReference type="NCBI Taxonomy" id="2803784"/>
    <lineage>
        <taxon>Bacteria</taxon>
        <taxon>Pseudomonadati</taxon>
        <taxon>Pseudomonadota</taxon>
        <taxon>Alphaproteobacteria</taxon>
        <taxon>Caulobacterales</taxon>
        <taxon>Caulobacteraceae</taxon>
        <taxon>Phenylobacterium</taxon>
    </lineage>
</organism>
<feature type="compositionally biased region" description="Pro residues" evidence="1">
    <location>
        <begin position="1"/>
        <end position="10"/>
    </location>
</feature>
<accession>A0A974P5T6</accession>
<evidence type="ECO:0000313" key="2">
    <source>
        <dbReference type="EMBL" id="QQZ51731.1"/>
    </source>
</evidence>
<evidence type="ECO:0000256" key="1">
    <source>
        <dbReference type="SAM" id="MobiDB-lite"/>
    </source>
</evidence>
<sequence>MAGPAGPPRRPGGDLHRKRLCGRRRPHAGRRRRYPIPLREDQRRIAPGEADYSTNKVAMEDALLAGARVPLKILRPFAVHGPGSRAPREWWFLAQILRGAQTIPWPLTARASSTPRRPPTSQN</sequence>
<feature type="compositionally biased region" description="Basic residues" evidence="1">
    <location>
        <begin position="16"/>
        <end position="34"/>
    </location>
</feature>
<proteinExistence type="predicted"/>
<name>A0A974P5T6_9CAUL</name>
<dbReference type="EMBL" id="CP068570">
    <property type="protein sequence ID" value="QQZ51731.1"/>
    <property type="molecule type" value="Genomic_DNA"/>
</dbReference>
<gene>
    <name evidence="2" type="ORF">JKL49_12865</name>
</gene>
<dbReference type="AlphaFoldDB" id="A0A974P5T6"/>